<dbReference type="PROSITE" id="PS51669">
    <property type="entry name" value="4FE4S_MOW_BIS_MGD"/>
    <property type="match status" value="1"/>
</dbReference>
<organism evidence="12 13">
    <name type="scientific">Pseudogulbenkiania ferrooxidans 2002</name>
    <dbReference type="NCBI Taxonomy" id="279714"/>
    <lineage>
        <taxon>Bacteria</taxon>
        <taxon>Pseudomonadati</taxon>
        <taxon>Pseudomonadota</taxon>
        <taxon>Betaproteobacteria</taxon>
        <taxon>Neisseriales</taxon>
        <taxon>Chromobacteriaceae</taxon>
        <taxon>Pseudogulbenkiania</taxon>
    </lineage>
</organism>
<dbReference type="Pfam" id="PF01568">
    <property type="entry name" value="Molydop_binding"/>
    <property type="match status" value="1"/>
</dbReference>
<dbReference type="Pfam" id="PF04324">
    <property type="entry name" value="Fer2_BFD"/>
    <property type="match status" value="1"/>
</dbReference>
<dbReference type="Pfam" id="PF04879">
    <property type="entry name" value="Molybdop_Fe4S4"/>
    <property type="match status" value="1"/>
</dbReference>
<dbReference type="Pfam" id="PF00384">
    <property type="entry name" value="Molybdopterin"/>
    <property type="match status" value="1"/>
</dbReference>
<accession>B9Z2V7</accession>
<keyword evidence="8" id="KW-0408">Iron</keyword>
<evidence type="ECO:0000256" key="1">
    <source>
        <dbReference type="ARBA" id="ARBA00001942"/>
    </source>
</evidence>
<dbReference type="EMBL" id="ACIS01000004">
    <property type="protein sequence ID" value="EEG08910.1"/>
    <property type="molecule type" value="Genomic_DNA"/>
</dbReference>
<evidence type="ECO:0000256" key="6">
    <source>
        <dbReference type="ARBA" id="ARBA00022723"/>
    </source>
</evidence>
<dbReference type="InterPro" id="IPR009010">
    <property type="entry name" value="Asp_de-COase-like_dom_sf"/>
</dbReference>
<evidence type="ECO:0000256" key="2">
    <source>
        <dbReference type="ARBA" id="ARBA00001966"/>
    </source>
</evidence>
<dbReference type="GO" id="GO:0042128">
    <property type="term" value="P:nitrate assimilation"/>
    <property type="evidence" value="ECO:0007669"/>
    <property type="project" value="UniProtKB-KW"/>
</dbReference>
<dbReference type="InterPro" id="IPR027467">
    <property type="entry name" value="MopterinOxRdtase_cofactor_BS"/>
</dbReference>
<reference evidence="12 13" key="1">
    <citation type="submission" date="2009-02" db="EMBL/GenBank/DDBJ databases">
        <title>Sequencing of the draft genome and assembly of Lutiella nitroferrum 2002.</title>
        <authorList>
            <consortium name="US DOE Joint Genome Institute (JGI-PGF)"/>
            <person name="Lucas S."/>
            <person name="Copeland A."/>
            <person name="Lapidus A."/>
            <person name="Glavina del Rio T."/>
            <person name="Tice H."/>
            <person name="Bruce D."/>
            <person name="Goodwin L."/>
            <person name="Pitluck S."/>
            <person name="Larimer F."/>
            <person name="Land M.L."/>
            <person name="Hauser L."/>
            <person name="Coates J.D."/>
        </authorList>
    </citation>
    <scope>NUCLEOTIDE SEQUENCE [LARGE SCALE GENOMIC DNA]</scope>
    <source>
        <strain evidence="12 13">2002</strain>
    </source>
</reference>
<dbReference type="GO" id="GO:0016491">
    <property type="term" value="F:oxidoreductase activity"/>
    <property type="evidence" value="ECO:0007669"/>
    <property type="project" value="UniProtKB-KW"/>
</dbReference>
<dbReference type="InterPro" id="IPR006656">
    <property type="entry name" value="Mopterin_OxRdtase"/>
</dbReference>
<dbReference type="SMART" id="SM00926">
    <property type="entry name" value="Molybdop_Fe4S4"/>
    <property type="match status" value="1"/>
</dbReference>
<proteinExistence type="inferred from homology"/>
<dbReference type="InterPro" id="IPR006657">
    <property type="entry name" value="MoPterin_dinucl-bd_dom"/>
</dbReference>
<gene>
    <name evidence="12" type="ORF">FuraDRAFT_1670</name>
</gene>
<dbReference type="InterPro" id="IPR050123">
    <property type="entry name" value="Prok_molybdopt-oxidoreductase"/>
</dbReference>
<evidence type="ECO:0000256" key="5">
    <source>
        <dbReference type="ARBA" id="ARBA00022505"/>
    </source>
</evidence>
<dbReference type="eggNOG" id="COG0243">
    <property type="taxonomic scope" value="Bacteria"/>
</dbReference>
<dbReference type="InterPro" id="IPR041854">
    <property type="entry name" value="BFD-like_2Fe2S-bd_dom_sf"/>
</dbReference>
<dbReference type="RefSeq" id="WP_008953690.1">
    <property type="nucleotide sequence ID" value="NZ_ACIS01000004.1"/>
</dbReference>
<dbReference type="GO" id="GO:0016020">
    <property type="term" value="C:membrane"/>
    <property type="evidence" value="ECO:0007669"/>
    <property type="project" value="TreeGrafter"/>
</dbReference>
<dbReference type="InterPro" id="IPR006963">
    <property type="entry name" value="Mopterin_OxRdtase_4Fe-4S_dom"/>
</dbReference>
<evidence type="ECO:0000256" key="4">
    <source>
        <dbReference type="ARBA" id="ARBA00022485"/>
    </source>
</evidence>
<protein>
    <submittedName>
        <fullName evidence="12">Molybdopterin oxidoreductase</fullName>
    </submittedName>
</protein>
<comment type="caution">
    <text evidence="12">The sequence shown here is derived from an EMBL/GenBank/DDBJ whole genome shotgun (WGS) entry which is preliminary data.</text>
</comment>
<dbReference type="GO" id="GO:0046872">
    <property type="term" value="F:metal ion binding"/>
    <property type="evidence" value="ECO:0007669"/>
    <property type="project" value="UniProtKB-KW"/>
</dbReference>
<dbReference type="CDD" id="cd02791">
    <property type="entry name" value="MopB_CT_Nitrate-R-NapA-like"/>
    <property type="match status" value="1"/>
</dbReference>
<dbReference type="FunFam" id="3.40.228.10:FF:000002">
    <property type="entry name" value="Formate dehydrogenase subunit alpha"/>
    <property type="match status" value="1"/>
</dbReference>
<dbReference type="GO" id="GO:0051539">
    <property type="term" value="F:4 iron, 4 sulfur cluster binding"/>
    <property type="evidence" value="ECO:0007669"/>
    <property type="project" value="UniProtKB-KW"/>
</dbReference>
<comment type="cofactor">
    <cofactor evidence="1">
        <name>Mo-bis(molybdopterin guanine dinucleotide)</name>
        <dbReference type="ChEBI" id="CHEBI:60539"/>
    </cofactor>
</comment>
<evidence type="ECO:0000256" key="3">
    <source>
        <dbReference type="ARBA" id="ARBA00008747"/>
    </source>
</evidence>
<dbReference type="PANTHER" id="PTHR43105:SF9">
    <property type="entry name" value="NADPH-FE(3+) OXIDOREDUCTASE SUBUNIT ALPHA"/>
    <property type="match status" value="1"/>
</dbReference>
<dbReference type="PROSITE" id="PS00551">
    <property type="entry name" value="MOLYBDOPTERIN_PROK_1"/>
    <property type="match status" value="1"/>
</dbReference>
<dbReference type="SUPFAM" id="SSF50692">
    <property type="entry name" value="ADC-like"/>
    <property type="match status" value="1"/>
</dbReference>
<dbReference type="AlphaFoldDB" id="B9Z2V7"/>
<dbReference type="GO" id="GO:0045333">
    <property type="term" value="P:cellular respiration"/>
    <property type="evidence" value="ECO:0007669"/>
    <property type="project" value="UniProtKB-ARBA"/>
</dbReference>
<dbReference type="Proteomes" id="UP000003165">
    <property type="component" value="Unassembled WGS sequence"/>
</dbReference>
<dbReference type="Gene3D" id="2.40.40.20">
    <property type="match status" value="1"/>
</dbReference>
<dbReference type="Gene3D" id="2.20.25.90">
    <property type="entry name" value="ADC-like domains"/>
    <property type="match status" value="1"/>
</dbReference>
<dbReference type="CDD" id="cd02754">
    <property type="entry name" value="MopB_Nitrate-R-NapA-like"/>
    <property type="match status" value="1"/>
</dbReference>
<evidence type="ECO:0000256" key="10">
    <source>
        <dbReference type="ARBA" id="ARBA00023063"/>
    </source>
</evidence>
<keyword evidence="5" id="KW-0500">Molybdenum</keyword>
<evidence type="ECO:0000259" key="11">
    <source>
        <dbReference type="PROSITE" id="PS51669"/>
    </source>
</evidence>
<name>B9Z2V7_9NEIS</name>
<keyword evidence="6" id="KW-0479">Metal-binding</keyword>
<evidence type="ECO:0000256" key="9">
    <source>
        <dbReference type="ARBA" id="ARBA00023014"/>
    </source>
</evidence>
<dbReference type="Gene3D" id="3.40.50.740">
    <property type="match status" value="1"/>
</dbReference>
<dbReference type="InterPro" id="IPR007419">
    <property type="entry name" value="BFD-like_2Fe2S-bd_dom"/>
</dbReference>
<dbReference type="GO" id="GO:0043546">
    <property type="term" value="F:molybdopterin cofactor binding"/>
    <property type="evidence" value="ECO:0007669"/>
    <property type="project" value="InterPro"/>
</dbReference>
<dbReference type="SUPFAM" id="SSF53706">
    <property type="entry name" value="Formate dehydrogenase/DMSO reductase, domains 1-3"/>
    <property type="match status" value="1"/>
</dbReference>
<dbReference type="Gene3D" id="1.10.10.1100">
    <property type="entry name" value="BFD-like [2Fe-2S]-binding domain"/>
    <property type="match status" value="1"/>
</dbReference>
<keyword evidence="9" id="KW-0411">Iron-sulfur</keyword>
<dbReference type="Gene3D" id="3.40.228.10">
    <property type="entry name" value="Dimethylsulfoxide Reductase, domain 2"/>
    <property type="match status" value="1"/>
</dbReference>
<evidence type="ECO:0000256" key="8">
    <source>
        <dbReference type="ARBA" id="ARBA00023004"/>
    </source>
</evidence>
<evidence type="ECO:0000256" key="7">
    <source>
        <dbReference type="ARBA" id="ARBA00023002"/>
    </source>
</evidence>
<keyword evidence="7" id="KW-0560">Oxidoreductase</keyword>
<feature type="domain" description="4Fe-4S Mo/W bis-MGD-type" evidence="11">
    <location>
        <begin position="8"/>
        <end position="64"/>
    </location>
</feature>
<evidence type="ECO:0000313" key="12">
    <source>
        <dbReference type="EMBL" id="EEG08910.1"/>
    </source>
</evidence>
<comment type="cofactor">
    <cofactor evidence="2">
        <name>[4Fe-4S] cluster</name>
        <dbReference type="ChEBI" id="CHEBI:49883"/>
    </cofactor>
</comment>
<evidence type="ECO:0000313" key="13">
    <source>
        <dbReference type="Proteomes" id="UP000003165"/>
    </source>
</evidence>
<keyword evidence="13" id="KW-1185">Reference proteome</keyword>
<keyword evidence="4" id="KW-0004">4Fe-4S</keyword>
<dbReference type="InterPro" id="IPR041957">
    <property type="entry name" value="CT_Nitrate-R-NapA-like"/>
</dbReference>
<comment type="similarity">
    <text evidence="3">Belongs to the prokaryotic molybdopterin-containing oxidoreductase family. NasA/NapA/NarB subfamily.</text>
</comment>
<dbReference type="PANTHER" id="PTHR43105">
    <property type="entry name" value="RESPIRATORY NITRATE REDUCTASE"/>
    <property type="match status" value="1"/>
</dbReference>
<sequence>MTDTTGRNKTVSSICCYCGTGCGVLIQSDGQRLTSVEGDPAHPANLGRLCSKGRTLADTTGKPGARLLYPELRHDKTAPRQRIAWDDAIAGAADRIAAAVAEHGPNSVAFYLSGQLLTEDYYVFNKLTRAVVGTNNVDTNSRLCMSSAVAGYKATLGADAPPACYEDIDQAEVVLIAGSNMAYAHPVLFRRLEAAKAANPALKVIVIDPRRTDTASLADLYLPILPGTDVALFHAMLNVLVWDDLLDRDYIEQHTEGFAKLKERLREFTPRAAADICGISEEDIVTAARWFGRAGAALSFYTMGLNQSAAGTDKNAALIHLHLATGQIGKPGAGPFSLTGQPNAMGGREVGGLANLLSAHRDLANPAHRAEVAAIWGVDSIPAEPGLPAIELFEAASKGQIKVLWVVCTNPAQSLPDQALVRRALEKVDFVIVQEAFAGSETLPYADLVLPASTWPEKDGTVTNSERRISRVRAALPAPGEARHDWIIARDVAQALEARLHPLRPTLFGYEEASQVFAEHVVTTAGRDLDITGLSYAVLDQIGPQQWPFPAGATAGQARLYQDGRFATPSGRARFVDIGYRPVAENVSAQYPLRLTTGRLRDHWHTMSRTALVPGLTRHVEEPVLSLNPRDLDRYHLKEGDLARIKSRRGAIVLPVAADDNLRPGMAFLPMHWGGAYMAGNGVNALTLGKVDPVSRQPELKHAAIALEPARLPWRLTLLVKGDVAQLRQRLTPWLARFPYAVLLTVVAGGTAVRLKLAAEAAPEAALLEALADTVTPADAMLAAFDDPARSVLRRVWLNGKMPCAYLLAGDVRADEALADWFDDGETPDSLARLLMGGGTLIHRSRVVCACTGVREDAIVQAIAAGCDVEGLKSGLGCGSGCGSCVPELTRMVAAAQAAQGA</sequence>
<keyword evidence="10" id="KW-0534">Nitrate assimilation</keyword>
<dbReference type="GO" id="GO:1990204">
    <property type="term" value="C:oxidoreductase complex"/>
    <property type="evidence" value="ECO:0007669"/>
    <property type="project" value="UniProtKB-ARBA"/>
</dbReference>